<evidence type="ECO:0000256" key="6">
    <source>
        <dbReference type="SAM" id="MobiDB-lite"/>
    </source>
</evidence>
<proteinExistence type="predicted"/>
<dbReference type="InterPro" id="IPR003838">
    <property type="entry name" value="ABC3_permease_C"/>
</dbReference>
<dbReference type="InterPro" id="IPR025857">
    <property type="entry name" value="MacB_PCD"/>
</dbReference>
<reference evidence="10" key="1">
    <citation type="submission" date="2021-02" db="EMBL/GenBank/DDBJ databases">
        <title>Genome sequence of Rhodospirillales sp. strain TMPK1 isolated from soil.</title>
        <authorList>
            <person name="Nakai R."/>
            <person name="Kusada H."/>
            <person name="Tamaki H."/>
        </authorList>
    </citation>
    <scope>NUCLEOTIDE SEQUENCE</scope>
    <source>
        <strain evidence="10">TMPK1</strain>
    </source>
</reference>
<keyword evidence="5 7" id="KW-0472">Membrane</keyword>
<dbReference type="Pfam" id="PF12704">
    <property type="entry name" value="MacB_PCD"/>
    <property type="match status" value="2"/>
</dbReference>
<evidence type="ECO:0000256" key="3">
    <source>
        <dbReference type="ARBA" id="ARBA00022692"/>
    </source>
</evidence>
<evidence type="ECO:0000256" key="7">
    <source>
        <dbReference type="SAM" id="Phobius"/>
    </source>
</evidence>
<feature type="transmembrane region" description="Helical" evidence="7">
    <location>
        <begin position="326"/>
        <end position="355"/>
    </location>
</feature>
<gene>
    <name evidence="10" type="ORF">TMPK1_28840</name>
</gene>
<feature type="region of interest" description="Disordered" evidence="6">
    <location>
        <begin position="492"/>
        <end position="511"/>
    </location>
</feature>
<evidence type="ECO:0000256" key="5">
    <source>
        <dbReference type="ARBA" id="ARBA00023136"/>
    </source>
</evidence>
<evidence type="ECO:0000313" key="10">
    <source>
        <dbReference type="EMBL" id="GIL40647.1"/>
    </source>
</evidence>
<feature type="transmembrane region" description="Helical" evidence="7">
    <location>
        <begin position="768"/>
        <end position="792"/>
    </location>
</feature>
<comment type="caution">
    <text evidence="10">The sequence shown here is derived from an EMBL/GenBank/DDBJ whole genome shotgun (WGS) entry which is preliminary data.</text>
</comment>
<protein>
    <submittedName>
        <fullName evidence="10">ABC transporter permease</fullName>
    </submittedName>
</protein>
<evidence type="ECO:0000259" key="9">
    <source>
        <dbReference type="Pfam" id="PF12704"/>
    </source>
</evidence>
<dbReference type="GO" id="GO:0022857">
    <property type="term" value="F:transmembrane transporter activity"/>
    <property type="evidence" value="ECO:0007669"/>
    <property type="project" value="TreeGrafter"/>
</dbReference>
<feature type="transmembrane region" description="Helical" evidence="7">
    <location>
        <begin position="21"/>
        <end position="41"/>
    </location>
</feature>
<feature type="domain" description="MacB-like periplasmic core" evidence="9">
    <location>
        <begin position="21"/>
        <end position="238"/>
    </location>
</feature>
<evidence type="ECO:0000313" key="11">
    <source>
        <dbReference type="Proteomes" id="UP000681075"/>
    </source>
</evidence>
<evidence type="ECO:0000256" key="1">
    <source>
        <dbReference type="ARBA" id="ARBA00004651"/>
    </source>
</evidence>
<dbReference type="AlphaFoldDB" id="A0A8S8XGP7"/>
<dbReference type="PANTHER" id="PTHR30572">
    <property type="entry name" value="MEMBRANE COMPONENT OF TRANSPORTER-RELATED"/>
    <property type="match status" value="1"/>
</dbReference>
<dbReference type="PANTHER" id="PTHR30572:SF18">
    <property type="entry name" value="ABC-TYPE MACROLIDE FAMILY EXPORT SYSTEM PERMEASE COMPONENT 2"/>
    <property type="match status" value="1"/>
</dbReference>
<dbReference type="GO" id="GO:0005886">
    <property type="term" value="C:plasma membrane"/>
    <property type="evidence" value="ECO:0007669"/>
    <property type="project" value="UniProtKB-SubCell"/>
</dbReference>
<keyword evidence="4 7" id="KW-1133">Transmembrane helix</keyword>
<feature type="transmembrane region" description="Helical" evidence="7">
    <location>
        <begin position="375"/>
        <end position="399"/>
    </location>
</feature>
<dbReference type="EMBL" id="BOPV01000001">
    <property type="protein sequence ID" value="GIL40647.1"/>
    <property type="molecule type" value="Genomic_DNA"/>
</dbReference>
<accession>A0A8S8XGP7</accession>
<keyword evidence="3 7" id="KW-0812">Transmembrane</keyword>
<feature type="compositionally biased region" description="Basic and acidic residues" evidence="6">
    <location>
        <begin position="501"/>
        <end position="511"/>
    </location>
</feature>
<feature type="domain" description="ABC3 transporter permease C-terminal" evidence="8">
    <location>
        <begin position="287"/>
        <end position="404"/>
    </location>
</feature>
<dbReference type="InterPro" id="IPR050250">
    <property type="entry name" value="Macrolide_Exporter_MacB"/>
</dbReference>
<feature type="domain" description="MacB-like periplasmic core" evidence="9">
    <location>
        <begin position="453"/>
        <end position="637"/>
    </location>
</feature>
<feature type="transmembrane region" description="Helical" evidence="7">
    <location>
        <begin position="420"/>
        <end position="443"/>
    </location>
</feature>
<comment type="subcellular location">
    <subcellularLocation>
        <location evidence="1">Cell membrane</location>
        <topology evidence="1">Multi-pass membrane protein</topology>
    </subcellularLocation>
</comment>
<feature type="transmembrane region" description="Helical" evidence="7">
    <location>
        <begin position="282"/>
        <end position="305"/>
    </location>
</feature>
<keyword evidence="11" id="KW-1185">Reference proteome</keyword>
<feature type="transmembrane region" description="Helical" evidence="7">
    <location>
        <begin position="685"/>
        <end position="705"/>
    </location>
</feature>
<feature type="domain" description="ABC3 transporter permease C-terminal" evidence="8">
    <location>
        <begin position="684"/>
        <end position="786"/>
    </location>
</feature>
<name>A0A8S8XGP7_9PROT</name>
<keyword evidence="2" id="KW-1003">Cell membrane</keyword>
<dbReference type="Proteomes" id="UP000681075">
    <property type="component" value="Unassembled WGS sequence"/>
</dbReference>
<organism evidence="10 11">
    <name type="scientific">Roseiterribacter gracilis</name>
    <dbReference type="NCBI Taxonomy" id="2812848"/>
    <lineage>
        <taxon>Bacteria</taxon>
        <taxon>Pseudomonadati</taxon>
        <taxon>Pseudomonadota</taxon>
        <taxon>Alphaproteobacteria</taxon>
        <taxon>Rhodospirillales</taxon>
        <taxon>Roseiterribacteraceae</taxon>
        <taxon>Roseiterribacter</taxon>
    </lineage>
</organism>
<evidence type="ECO:0000256" key="2">
    <source>
        <dbReference type="ARBA" id="ARBA00022475"/>
    </source>
</evidence>
<dbReference type="Pfam" id="PF02687">
    <property type="entry name" value="FtsX"/>
    <property type="match status" value="2"/>
</dbReference>
<feature type="transmembrane region" description="Helical" evidence="7">
    <location>
        <begin position="737"/>
        <end position="756"/>
    </location>
</feature>
<sequence length="804" mass="87297">MWMNLLTTGLRVLWKDRFYAAINLVGLAVAFTAAIFIALWLRFELTWEPFLENPDAVRVIALDIQLPSAKGFHSINGPNLLREELDAALGDRIISARYQDGRLIVGSGDRRSVERVGAADPNFFRIVTIPFLAGDPAHALDEPNAIVLTRSAAKKFFGDEDPMGRTLELQNQATGKVTGLIDDMPDNSLFRRAMFVSAETAGSYMSRSVASTRWEDLNAYTLLRLRPGTTDADLQAPLGAIAKVKYPDDASSGVRHIFESHKLRAVHLEGVLYGQTRSRTSLGALGMVGLLILAIAGINFINLATARATRRTREVGVRKALGASRALLIVQLLAEPVLLAAASLLVAFVAVEVTLPAVSGLLGTRLEFAYWREPILTLGMLLCGLAVGVGAGFYPALILSRLTPVAALRAAGRSGGGSSLVRQVLVVMQFAASIGLIVLTIFIQRQTEHARDANLTRIAGDPLVILEDLDRLPLSQRKLMIERLASEPALRGATGSSLAQGDDKQSLSTRDDLVPGQRITYSVVRIDQSYFAVHGLRLLAGRVFDDTRDQVDPDNPPARDVAIISASAARAFGFPNVRDIVGQSVGGSNGDPSDRPLDVIGVVEDFPLHSAQDSMGPTVFFDAPGWFRFITVRVPGAHLRDGVAAIDRIWKDLAPIYPIQRQFADVRLDRVWTATQREADVLTTFALVAVLIGCLGLLGLSAYTAERRTKEIGIRKAMGASTTDVVKLLVMQLTRPVIVANLLAWPVALWIVQRWLSAFADRIPIDIWPFLAAGAGTLVLAWTVVIGHALAVGRARPSYALRYE</sequence>
<evidence type="ECO:0000256" key="4">
    <source>
        <dbReference type="ARBA" id="ARBA00022989"/>
    </source>
</evidence>
<evidence type="ECO:0000259" key="8">
    <source>
        <dbReference type="Pfam" id="PF02687"/>
    </source>
</evidence>